<proteinExistence type="predicted"/>
<dbReference type="EMBL" id="DF157914">
    <property type="protein sequence ID" value="GAB69829.1"/>
    <property type="molecule type" value="Genomic_DNA"/>
</dbReference>
<dbReference type="Gene3D" id="3.40.50.150">
    <property type="entry name" value="Vaccinia Virus protein VP39"/>
    <property type="match status" value="1"/>
</dbReference>
<evidence type="ECO:0000313" key="2">
    <source>
        <dbReference type="Proteomes" id="UP000006319"/>
    </source>
</evidence>
<dbReference type="AlphaFoldDB" id="K6V0H3"/>
<organism evidence="1 2">
    <name type="scientific">Plasmodium cynomolgi (strain B)</name>
    <dbReference type="NCBI Taxonomy" id="1120755"/>
    <lineage>
        <taxon>Eukaryota</taxon>
        <taxon>Sar</taxon>
        <taxon>Alveolata</taxon>
        <taxon>Apicomplexa</taxon>
        <taxon>Aconoidasida</taxon>
        <taxon>Haemosporida</taxon>
        <taxon>Plasmodiidae</taxon>
        <taxon>Plasmodium</taxon>
        <taxon>Plasmodium (Plasmodium)</taxon>
    </lineage>
</organism>
<dbReference type="Proteomes" id="UP000006319">
    <property type="component" value="Unassembled WGS sequence"/>
</dbReference>
<sequence>MISKWISELCLQNSTPFSKKVVLELDAGSGLASISLFTHGNIFLNGTNQGPNQVVITDVNPFTLSNISNNVLLNVELFGLPDSACRSKNRDESQEFFDQLKNGNYVIQLFTPPSHYCMSPFLILSQDLYEEKFSEFTDASNFVMMRCQKY</sequence>
<gene>
    <name evidence="1" type="ORF">PCYB_005780</name>
</gene>
<keyword evidence="2" id="KW-1185">Reference proteome</keyword>
<name>K6V0H3_PLACD</name>
<dbReference type="InterPro" id="IPR029063">
    <property type="entry name" value="SAM-dependent_MTases_sf"/>
</dbReference>
<accession>K6V0H3</accession>
<dbReference type="PhylomeDB" id="K6V0H3"/>
<reference evidence="1 2" key="1">
    <citation type="journal article" date="2012" name="Nat. Genet.">
        <title>Plasmodium cynomolgi genome sequences provide insight into Plasmodium vivax and the monkey malaria clade.</title>
        <authorList>
            <person name="Tachibana S."/>
            <person name="Sullivan S.A."/>
            <person name="Kawai S."/>
            <person name="Nakamura S."/>
            <person name="Kim H.R."/>
            <person name="Goto N."/>
            <person name="Arisue N."/>
            <person name="Palacpac N.M.Q."/>
            <person name="Honma H."/>
            <person name="Yagi M."/>
            <person name="Tougan T."/>
            <person name="Katakai Y."/>
            <person name="Kaneko O."/>
            <person name="Mita T."/>
            <person name="Kita K."/>
            <person name="Yasutomi Y."/>
            <person name="Sutton P.L."/>
            <person name="Shakhbatyan R."/>
            <person name="Horii T."/>
            <person name="Yasunaga T."/>
            <person name="Barnwell J.W."/>
            <person name="Escalante A.A."/>
            <person name="Carlton J.M."/>
            <person name="Tanabe K."/>
        </authorList>
    </citation>
    <scope>NUCLEOTIDE SEQUENCE [LARGE SCALE GENOMIC DNA]</scope>
    <source>
        <strain evidence="1 2">B</strain>
    </source>
</reference>
<evidence type="ECO:0000313" key="1">
    <source>
        <dbReference type="EMBL" id="GAB69829.1"/>
    </source>
</evidence>
<dbReference type="VEuPathDB" id="PlasmoDB:PCYB_005780"/>
<dbReference type="KEGG" id="pcy:PCYB_005780"/>
<dbReference type="GeneID" id="14696371"/>
<dbReference type="OrthoDB" id="46564at2759"/>
<dbReference type="RefSeq" id="XP_004228047.1">
    <property type="nucleotide sequence ID" value="XM_004227999.1"/>
</dbReference>
<protein>
    <submittedName>
        <fullName evidence="1">Uncharacterized protein</fullName>
    </submittedName>
</protein>